<dbReference type="SUPFAM" id="SSF55890">
    <property type="entry name" value="Sporulation response regulatory protein Spo0B"/>
    <property type="match status" value="1"/>
</dbReference>
<dbReference type="GO" id="GO:0042802">
    <property type="term" value="F:identical protein binding"/>
    <property type="evidence" value="ECO:0007669"/>
    <property type="project" value="TreeGrafter"/>
</dbReference>
<proteinExistence type="predicted"/>
<dbReference type="SUPFAM" id="SSF55874">
    <property type="entry name" value="ATPase domain of HSP90 chaperone/DNA topoisomerase II/histidine kinase"/>
    <property type="match status" value="1"/>
</dbReference>
<reference evidence="6 7" key="1">
    <citation type="submission" date="2018-08" db="EMBL/GenBank/DDBJ databases">
        <title>A genome reference for cultivated species of the human gut microbiota.</title>
        <authorList>
            <person name="Zou Y."/>
            <person name="Xue W."/>
            <person name="Luo G."/>
        </authorList>
    </citation>
    <scope>NUCLEOTIDE SEQUENCE [LARGE SCALE GENOMIC DNA]</scope>
    <source>
        <strain evidence="6 7">AM35-14</strain>
    </source>
</reference>
<dbReference type="EMBL" id="QSHZ01000009">
    <property type="protein sequence ID" value="RHC56403.1"/>
    <property type="molecule type" value="Genomic_DNA"/>
</dbReference>
<dbReference type="GO" id="GO:0000155">
    <property type="term" value="F:phosphorelay sensor kinase activity"/>
    <property type="evidence" value="ECO:0007669"/>
    <property type="project" value="InterPro"/>
</dbReference>
<evidence type="ECO:0000259" key="4">
    <source>
        <dbReference type="Pfam" id="PF14501"/>
    </source>
</evidence>
<accession>A0A414AWU4</accession>
<comment type="caution">
    <text evidence="6">The sequence shown here is derived from an EMBL/GenBank/DDBJ whole genome shotgun (WGS) entry which is preliminary data.</text>
</comment>
<name>A0A414AWU4_9FIRM</name>
<evidence type="ECO:0000259" key="5">
    <source>
        <dbReference type="Pfam" id="PF14689"/>
    </source>
</evidence>
<feature type="domain" description="SpoOB alpha-helical" evidence="5">
    <location>
        <begin position="20"/>
        <end position="62"/>
    </location>
</feature>
<evidence type="ECO:0000313" key="7">
    <source>
        <dbReference type="Proteomes" id="UP000283975"/>
    </source>
</evidence>
<dbReference type="Pfam" id="PF14501">
    <property type="entry name" value="HATPase_c_5"/>
    <property type="match status" value="1"/>
</dbReference>
<evidence type="ECO:0000256" key="3">
    <source>
        <dbReference type="ARBA" id="ARBA00022777"/>
    </source>
</evidence>
<dbReference type="AlphaFoldDB" id="A0A414AWU4"/>
<dbReference type="InterPro" id="IPR036890">
    <property type="entry name" value="HATPase_C_sf"/>
</dbReference>
<dbReference type="InterPro" id="IPR039506">
    <property type="entry name" value="SPOB_a"/>
</dbReference>
<organism evidence="6 7">
    <name type="scientific">Enterocloster bolteae</name>
    <dbReference type="NCBI Taxonomy" id="208479"/>
    <lineage>
        <taxon>Bacteria</taxon>
        <taxon>Bacillati</taxon>
        <taxon>Bacillota</taxon>
        <taxon>Clostridia</taxon>
        <taxon>Lachnospirales</taxon>
        <taxon>Lachnospiraceae</taxon>
        <taxon>Enterocloster</taxon>
    </lineage>
</organism>
<protein>
    <submittedName>
        <fullName evidence="6">GHKL domain-containing protein</fullName>
    </submittedName>
</protein>
<feature type="domain" description="Sensor histidine kinase NatK-like C-terminal" evidence="4">
    <location>
        <begin position="105"/>
        <end position="206"/>
    </location>
</feature>
<evidence type="ECO:0000313" key="6">
    <source>
        <dbReference type="EMBL" id="RHC56403.1"/>
    </source>
</evidence>
<evidence type="ECO:0000256" key="1">
    <source>
        <dbReference type="ARBA" id="ARBA00022553"/>
    </source>
</evidence>
<keyword evidence="1" id="KW-0597">Phosphoprotein</keyword>
<dbReference type="Gene3D" id="1.10.287.130">
    <property type="match status" value="1"/>
</dbReference>
<sequence length="216" mass="24483">MSADKRQLEQYYAFLAGHIDEVRRMQHDILHHLRVMSGYAQAGNYDRLKEYLDALVEQMPDMDGLYYCGDHAANILLKYYGEQARNGGIRFNCDAQIPPDLPCTPVDLCTVLGNAMQNAVEACQRQGRGAGRYISLLARLVGHNLIMEIRNSYDGRVKWDGDRLVTLKEEHGHGLGLDSIRHVAERYHGYCAVSHTDDEFTVKVVLALEWKEATPC</sequence>
<dbReference type="Gene3D" id="3.30.565.10">
    <property type="entry name" value="Histidine kinase-like ATPase, C-terminal domain"/>
    <property type="match status" value="1"/>
</dbReference>
<dbReference type="CDD" id="cd16935">
    <property type="entry name" value="HATPase_AgrC-ComD-like"/>
    <property type="match status" value="1"/>
</dbReference>
<gene>
    <name evidence="6" type="ORF">DW839_10775</name>
</gene>
<dbReference type="InterPro" id="IPR016120">
    <property type="entry name" value="Sig_transdc_His_kin_SpoOB"/>
</dbReference>
<dbReference type="Pfam" id="PF14689">
    <property type="entry name" value="SPOB_a"/>
    <property type="match status" value="1"/>
</dbReference>
<keyword evidence="3" id="KW-0418">Kinase</keyword>
<dbReference type="RefSeq" id="WP_119204960.1">
    <property type="nucleotide sequence ID" value="NZ_CATYQV010000059.1"/>
</dbReference>
<evidence type="ECO:0000256" key="2">
    <source>
        <dbReference type="ARBA" id="ARBA00022679"/>
    </source>
</evidence>
<dbReference type="PANTHER" id="PTHR40448:SF1">
    <property type="entry name" value="TWO-COMPONENT SENSOR HISTIDINE KINASE"/>
    <property type="match status" value="1"/>
</dbReference>
<dbReference type="InterPro" id="IPR032834">
    <property type="entry name" value="NatK-like_C"/>
</dbReference>
<dbReference type="Proteomes" id="UP000283975">
    <property type="component" value="Unassembled WGS sequence"/>
</dbReference>
<dbReference type="PANTHER" id="PTHR40448">
    <property type="entry name" value="TWO-COMPONENT SENSOR HISTIDINE KINASE"/>
    <property type="match status" value="1"/>
</dbReference>
<keyword evidence="2" id="KW-0808">Transferase</keyword>